<sequence length="423" mass="48059">MLKWLFCSVWALLLAPLSASGYSVLTHQANIDSTWKRCLAPLLQQRYPGATEEQLLEAKAYAYGGSIIQDMGFYPFGSELFTNLTHYVRSGDFVRNLLDEAQDRNEYAFALGALGHYAADINGHPEGTNKAMPLVYPELGQKFGRNITYVEAPKQHTQLEFAFDVVQVANGRYRTSDYQRYVGFQVSKRVLEVAFKKTYGLELGKVIFNVDLSIGSFRFAVRQLIPVASRAAWQSQKKEIRKLSPLARRREYVYQESERKFRKQFGTAYEHPGTGARILSYFVRVMPKIGPLKPFAFRPPTPEAQELFKASFRQVIIKYCALVEQEPKDTLGTTPAPRLANADFDTGHQTKAGEYALADETYGEWLRTLAKEKFDGISGPQKQNILAFYGTTPKEPKDEDEKEAAKRKETQEALQQLRTLEVK</sequence>
<evidence type="ECO:0000256" key="1">
    <source>
        <dbReference type="SAM" id="MobiDB-lite"/>
    </source>
</evidence>
<feature type="signal peptide" evidence="2">
    <location>
        <begin position="1"/>
        <end position="19"/>
    </location>
</feature>
<dbReference type="InterPro" id="IPR029002">
    <property type="entry name" value="PLPC/GPLD1"/>
</dbReference>
<dbReference type="EMBL" id="CP095049">
    <property type="protein sequence ID" value="UOQ55316.1"/>
    <property type="molecule type" value="Genomic_DNA"/>
</dbReference>
<proteinExistence type="predicted"/>
<feature type="compositionally biased region" description="Polar residues" evidence="1">
    <location>
        <begin position="412"/>
        <end position="423"/>
    </location>
</feature>
<keyword evidence="2" id="KW-0732">Signal</keyword>
<evidence type="ECO:0000313" key="5">
    <source>
        <dbReference type="Proteomes" id="UP000831785"/>
    </source>
</evidence>
<name>A0ABY4FKC9_9BACT</name>
<protein>
    <submittedName>
        <fullName evidence="4">Zinc dependent phospholipase C family protein</fullName>
    </submittedName>
</protein>
<accession>A0ABY4FKC9</accession>
<dbReference type="Proteomes" id="UP000831785">
    <property type="component" value="Chromosome"/>
</dbReference>
<gene>
    <name evidence="4" type="ORF">MUN80_11305</name>
</gene>
<reference evidence="4 5" key="1">
    <citation type="submission" date="2022-04" db="EMBL/GenBank/DDBJ databases">
        <title>Hymenobacter sp. isolated from the air.</title>
        <authorList>
            <person name="Won M."/>
            <person name="Lee C.-M."/>
            <person name="Woen H.-Y."/>
            <person name="Kwon S.-W."/>
        </authorList>
    </citation>
    <scope>NUCLEOTIDE SEQUENCE [LARGE SCALE GENOMIC DNA]</scope>
    <source>
        <strain evidence="5">5116 S-27</strain>
    </source>
</reference>
<organism evidence="4 5">
    <name type="scientific">Hymenobacter cellulosivorans</name>
    <dbReference type="NCBI Taxonomy" id="2932249"/>
    <lineage>
        <taxon>Bacteria</taxon>
        <taxon>Pseudomonadati</taxon>
        <taxon>Bacteroidota</taxon>
        <taxon>Cytophagia</taxon>
        <taxon>Cytophagales</taxon>
        <taxon>Hymenobacteraceae</taxon>
        <taxon>Hymenobacter</taxon>
    </lineage>
</organism>
<evidence type="ECO:0000259" key="3">
    <source>
        <dbReference type="Pfam" id="PF00882"/>
    </source>
</evidence>
<dbReference type="Pfam" id="PF00882">
    <property type="entry name" value="Zn_dep_PLPC"/>
    <property type="match status" value="1"/>
</dbReference>
<feature type="domain" description="Phospholipase C/D" evidence="3">
    <location>
        <begin position="45"/>
        <end position="205"/>
    </location>
</feature>
<evidence type="ECO:0000256" key="2">
    <source>
        <dbReference type="SAM" id="SignalP"/>
    </source>
</evidence>
<keyword evidence="5" id="KW-1185">Reference proteome</keyword>
<feature type="compositionally biased region" description="Basic and acidic residues" evidence="1">
    <location>
        <begin position="394"/>
        <end position="411"/>
    </location>
</feature>
<dbReference type="RefSeq" id="WP_244723828.1">
    <property type="nucleotide sequence ID" value="NZ_CP095049.1"/>
</dbReference>
<feature type="chain" id="PRO_5045149802" evidence="2">
    <location>
        <begin position="20"/>
        <end position="423"/>
    </location>
</feature>
<feature type="region of interest" description="Disordered" evidence="1">
    <location>
        <begin position="390"/>
        <end position="423"/>
    </location>
</feature>
<evidence type="ECO:0000313" key="4">
    <source>
        <dbReference type="EMBL" id="UOQ55316.1"/>
    </source>
</evidence>